<organism evidence="1 2">
    <name type="scientific">Streblomastix strix</name>
    <dbReference type="NCBI Taxonomy" id="222440"/>
    <lineage>
        <taxon>Eukaryota</taxon>
        <taxon>Metamonada</taxon>
        <taxon>Preaxostyla</taxon>
        <taxon>Oxymonadida</taxon>
        <taxon>Streblomastigidae</taxon>
        <taxon>Streblomastix</taxon>
    </lineage>
</organism>
<reference evidence="1 2" key="1">
    <citation type="submission" date="2019-03" db="EMBL/GenBank/DDBJ databases">
        <title>Single cell metagenomics reveals metabolic interactions within the superorganism composed of flagellate Streblomastix strix and complex community of Bacteroidetes bacteria on its surface.</title>
        <authorList>
            <person name="Treitli S.C."/>
            <person name="Kolisko M."/>
            <person name="Husnik F."/>
            <person name="Keeling P."/>
            <person name="Hampl V."/>
        </authorList>
    </citation>
    <scope>NUCLEOTIDE SEQUENCE [LARGE SCALE GENOMIC DNA]</scope>
    <source>
        <strain evidence="1">ST1C</strain>
    </source>
</reference>
<dbReference type="InterPro" id="IPR011989">
    <property type="entry name" value="ARM-like"/>
</dbReference>
<dbReference type="AlphaFoldDB" id="A0A5J4WB06"/>
<comment type="caution">
    <text evidence="1">The sequence shown here is derived from an EMBL/GenBank/DDBJ whole genome shotgun (WGS) entry which is preliminary data.</text>
</comment>
<sequence>MKPFPSLLRLFDHSDEDIVSDAMCSVDCIMYYGAIGSESNSVHPYYEELASAGGIEKIYDLFRKTQDEYTKDISATCLGIAFKAQEITNPEMKDEIIAHLASIINHEDEDIQKQAILALNYLDQNLSIKLQKQRKQQMQFNPYLISAQLSSPDPLAVLIANINTPANLAATRQDQTYASPLL</sequence>
<name>A0A5J4WB06_9EUKA</name>
<dbReference type="Proteomes" id="UP000324800">
    <property type="component" value="Unassembled WGS sequence"/>
</dbReference>
<dbReference type="Gene3D" id="1.25.10.10">
    <property type="entry name" value="Leucine-rich Repeat Variant"/>
    <property type="match status" value="1"/>
</dbReference>
<accession>A0A5J4WB06</accession>
<dbReference type="EMBL" id="SNRW01002841">
    <property type="protein sequence ID" value="KAA6391559.1"/>
    <property type="molecule type" value="Genomic_DNA"/>
</dbReference>
<dbReference type="SUPFAM" id="SSF48371">
    <property type="entry name" value="ARM repeat"/>
    <property type="match status" value="1"/>
</dbReference>
<gene>
    <name evidence="1" type="ORF">EZS28_012916</name>
</gene>
<evidence type="ECO:0000313" key="1">
    <source>
        <dbReference type="EMBL" id="KAA6391559.1"/>
    </source>
</evidence>
<dbReference type="InterPro" id="IPR016024">
    <property type="entry name" value="ARM-type_fold"/>
</dbReference>
<protein>
    <submittedName>
        <fullName evidence="1">Uncharacterized protein</fullName>
    </submittedName>
</protein>
<evidence type="ECO:0000313" key="2">
    <source>
        <dbReference type="Proteomes" id="UP000324800"/>
    </source>
</evidence>
<proteinExistence type="predicted"/>